<accession>A0A814PLB4</accession>
<feature type="compositionally biased region" description="Polar residues" evidence="1">
    <location>
        <begin position="266"/>
        <end position="287"/>
    </location>
</feature>
<dbReference type="InterPro" id="IPR036397">
    <property type="entry name" value="RNaseH_sf"/>
</dbReference>
<evidence type="ECO:0000313" key="3">
    <source>
        <dbReference type="EMBL" id="CAF1107562.1"/>
    </source>
</evidence>
<evidence type="ECO:0000256" key="1">
    <source>
        <dbReference type="SAM" id="MobiDB-lite"/>
    </source>
</evidence>
<organism evidence="3 4">
    <name type="scientific">Brachionus calyciflorus</name>
    <dbReference type="NCBI Taxonomy" id="104777"/>
    <lineage>
        <taxon>Eukaryota</taxon>
        <taxon>Metazoa</taxon>
        <taxon>Spiralia</taxon>
        <taxon>Gnathifera</taxon>
        <taxon>Rotifera</taxon>
        <taxon>Eurotatoria</taxon>
        <taxon>Monogononta</taxon>
        <taxon>Pseudotrocha</taxon>
        <taxon>Ploima</taxon>
        <taxon>Brachionidae</taxon>
        <taxon>Brachionus</taxon>
    </lineage>
</organism>
<dbReference type="OrthoDB" id="2499658at2759"/>
<dbReference type="InterPro" id="IPR001584">
    <property type="entry name" value="Integrase_cat-core"/>
</dbReference>
<dbReference type="AlphaFoldDB" id="A0A814PLB4"/>
<dbReference type="SUPFAM" id="SSF53098">
    <property type="entry name" value="Ribonuclease H-like"/>
    <property type="match status" value="1"/>
</dbReference>
<dbReference type="GO" id="GO:0003676">
    <property type="term" value="F:nucleic acid binding"/>
    <property type="evidence" value="ECO:0007669"/>
    <property type="project" value="InterPro"/>
</dbReference>
<dbReference type="Proteomes" id="UP000663879">
    <property type="component" value="Unassembled WGS sequence"/>
</dbReference>
<keyword evidence="4" id="KW-1185">Reference proteome</keyword>
<gene>
    <name evidence="3" type="ORF">OXX778_LOCUS21467</name>
</gene>
<dbReference type="Gene3D" id="3.30.420.10">
    <property type="entry name" value="Ribonuclease H-like superfamily/Ribonuclease H"/>
    <property type="match status" value="1"/>
</dbReference>
<dbReference type="InterPro" id="IPR012337">
    <property type="entry name" value="RNaseH-like_sf"/>
</dbReference>
<dbReference type="EMBL" id="CAJNOC010007955">
    <property type="protein sequence ID" value="CAF1107562.1"/>
    <property type="molecule type" value="Genomic_DNA"/>
</dbReference>
<comment type="caution">
    <text evidence="3">The sequence shown here is derived from an EMBL/GenBank/DDBJ whole genome shotgun (WGS) entry which is preliminary data.</text>
</comment>
<dbReference type="GO" id="GO:0015074">
    <property type="term" value="P:DNA integration"/>
    <property type="evidence" value="ECO:0007669"/>
    <property type="project" value="InterPro"/>
</dbReference>
<reference evidence="3" key="1">
    <citation type="submission" date="2021-02" db="EMBL/GenBank/DDBJ databases">
        <authorList>
            <person name="Nowell W R."/>
        </authorList>
    </citation>
    <scope>NUCLEOTIDE SEQUENCE</scope>
    <source>
        <strain evidence="3">Ploen Becks lab</strain>
    </source>
</reference>
<evidence type="ECO:0000313" key="4">
    <source>
        <dbReference type="Proteomes" id="UP000663879"/>
    </source>
</evidence>
<sequence length="472" mass="52741">MTEASNRKYYNITSTAIKLYKSLCEGCARTRKKKGSKNVIVKPIKSTDFGNRGQIDLIDIRSLPDSSWLWILQYQDHTTKFCILRPLTSKEAKGVAVELINIFSLIGCPEILQSDNGKEFVAKIIKELKLLWPGLKIVNGRARHPQSQGSVERSNGDCVNMLKMWMIDNKSLKWSIGLPFVQLQKNNSLHRTIKMSPYEALFGAPMKIGLASSSLPKVNDLKNKLCATENTETEEIIISHQLNLEKNRKRKNDHNEKISQNKKQRTQSSATQCSTETLPSVSAQSSATQCSTETLPSVSAQSSATSSLSTRTKRILTRRRVARDNLHAAADKMSIQHIRKLGEAKVGDTVQVELSKFDRGPLDCNYLLAYITEINEERSLYKLCTTKGVIKGWQARNVFAICKQKLVKHDSLDFSKELGLRGINDLESLSGGQGIVACSCQGSCKNCMCKQKNVPCNSKCHNGKQNLKCINK</sequence>
<name>A0A814PLB4_9BILA</name>
<dbReference type="PANTHER" id="PTHR37984:SF15">
    <property type="entry name" value="INTEGRASE CATALYTIC DOMAIN-CONTAINING PROTEIN"/>
    <property type="match status" value="1"/>
</dbReference>
<dbReference type="PROSITE" id="PS50994">
    <property type="entry name" value="INTEGRASE"/>
    <property type="match status" value="1"/>
</dbReference>
<feature type="domain" description="Integrase catalytic" evidence="2">
    <location>
        <begin position="39"/>
        <end position="205"/>
    </location>
</feature>
<protein>
    <recommendedName>
        <fullName evidence="2">Integrase catalytic domain-containing protein</fullName>
    </recommendedName>
</protein>
<proteinExistence type="predicted"/>
<dbReference type="InterPro" id="IPR050951">
    <property type="entry name" value="Retrovirus_Pol_polyprotein"/>
</dbReference>
<evidence type="ECO:0000259" key="2">
    <source>
        <dbReference type="PROSITE" id="PS50994"/>
    </source>
</evidence>
<dbReference type="PANTHER" id="PTHR37984">
    <property type="entry name" value="PROTEIN CBG26694"/>
    <property type="match status" value="1"/>
</dbReference>
<feature type="region of interest" description="Disordered" evidence="1">
    <location>
        <begin position="245"/>
        <end position="287"/>
    </location>
</feature>